<dbReference type="OrthoDB" id="10304623at2759"/>
<protein>
    <submittedName>
        <fullName evidence="1">Uncharacterized protein</fullName>
    </submittedName>
</protein>
<gene>
    <name evidence="1" type="ORF">L203_101648</name>
</gene>
<reference evidence="1" key="3">
    <citation type="submission" date="2024-01" db="EMBL/GenBank/DDBJ databases">
        <authorList>
            <person name="Coelho M.A."/>
            <person name="David-Palma M."/>
            <person name="Shea T."/>
            <person name="Sun S."/>
            <person name="Cuomo C.A."/>
            <person name="Heitman J."/>
        </authorList>
    </citation>
    <scope>NUCLEOTIDE SEQUENCE</scope>
    <source>
        <strain evidence="1">CBS 7841</strain>
    </source>
</reference>
<dbReference type="Proteomes" id="UP000094043">
    <property type="component" value="Chromosome 2"/>
</dbReference>
<accession>A0A1E3IT44</accession>
<reference evidence="1" key="1">
    <citation type="submission" date="2016-06" db="EMBL/GenBank/DDBJ databases">
        <authorList>
            <person name="Cuomo C."/>
            <person name="Litvintseva A."/>
            <person name="Heitman J."/>
            <person name="Chen Y."/>
            <person name="Sun S."/>
            <person name="Springer D."/>
            <person name="Dromer F."/>
            <person name="Young S."/>
            <person name="Zeng Q."/>
            <person name="Chapman S."/>
            <person name="Gujja S."/>
            <person name="Saif S."/>
            <person name="Birren B."/>
        </authorList>
    </citation>
    <scope>NUCLEOTIDE SEQUENCE</scope>
    <source>
        <strain evidence="1">CBS 7841</strain>
    </source>
</reference>
<dbReference type="GeneID" id="91085861"/>
<evidence type="ECO:0000313" key="1">
    <source>
        <dbReference type="EMBL" id="WVN86484.1"/>
    </source>
</evidence>
<keyword evidence="2" id="KW-1185">Reference proteome</keyword>
<dbReference type="AlphaFoldDB" id="A0A1E3IT44"/>
<dbReference type="KEGG" id="cdep:91085861"/>
<evidence type="ECO:0000313" key="2">
    <source>
        <dbReference type="Proteomes" id="UP000094043"/>
    </source>
</evidence>
<name>A0A1E3IT44_9TREE</name>
<proteinExistence type="predicted"/>
<dbReference type="RefSeq" id="XP_066067184.1">
    <property type="nucleotide sequence ID" value="XM_066211087.1"/>
</dbReference>
<dbReference type="EMBL" id="CP143785">
    <property type="protein sequence ID" value="WVN86484.1"/>
    <property type="molecule type" value="Genomic_DNA"/>
</dbReference>
<dbReference type="VEuPathDB" id="FungiDB:L203_00983"/>
<organism evidence="1 2">
    <name type="scientific">Cryptococcus depauperatus CBS 7841</name>
    <dbReference type="NCBI Taxonomy" id="1295531"/>
    <lineage>
        <taxon>Eukaryota</taxon>
        <taxon>Fungi</taxon>
        <taxon>Dikarya</taxon>
        <taxon>Basidiomycota</taxon>
        <taxon>Agaricomycotina</taxon>
        <taxon>Tremellomycetes</taxon>
        <taxon>Tremellales</taxon>
        <taxon>Cryptococcaceae</taxon>
        <taxon>Cryptococcus</taxon>
    </lineage>
</organism>
<reference evidence="1" key="2">
    <citation type="journal article" date="2022" name="Elife">
        <title>Obligate sexual reproduction of a homothallic fungus closely related to the Cryptococcus pathogenic species complex.</title>
        <authorList>
            <person name="Passer A.R."/>
            <person name="Clancey S.A."/>
            <person name="Shea T."/>
            <person name="David-Palma M."/>
            <person name="Averette A.F."/>
            <person name="Boekhout T."/>
            <person name="Porcel B.M."/>
            <person name="Nowrousian M."/>
            <person name="Cuomo C.A."/>
            <person name="Sun S."/>
            <person name="Heitman J."/>
            <person name="Coelho M.A."/>
        </authorList>
    </citation>
    <scope>NUCLEOTIDE SEQUENCE</scope>
    <source>
        <strain evidence="1">CBS 7841</strain>
    </source>
</reference>
<sequence length="206" mass="22896">MVVAQKLPLVIITPSTPLSVCSAFSDEIPLATSQLSPHLNHLLPPSVNRPRTDSVYSTPLRSSKHLFPPLHTPLSQSKIRHQRSSLYSIILVLIGLTLVASSVICTSDQAEFLLEVERNWLKRLSGIGRGFQTQFDWSCSIWKMAEVHGVLLGMENQAGGERTDQGEKTVYRENVHVEAGSKPRVIDKISDTPNEQRVFSAEDDKV</sequence>